<organism evidence="2 3">
    <name type="scientific">Nitzschia inconspicua</name>
    <dbReference type="NCBI Taxonomy" id="303405"/>
    <lineage>
        <taxon>Eukaryota</taxon>
        <taxon>Sar</taxon>
        <taxon>Stramenopiles</taxon>
        <taxon>Ochrophyta</taxon>
        <taxon>Bacillariophyta</taxon>
        <taxon>Bacillariophyceae</taxon>
        <taxon>Bacillariophycidae</taxon>
        <taxon>Bacillariales</taxon>
        <taxon>Bacillariaceae</taxon>
        <taxon>Nitzschia</taxon>
    </lineage>
</organism>
<feature type="compositionally biased region" description="Low complexity" evidence="1">
    <location>
        <begin position="41"/>
        <end position="50"/>
    </location>
</feature>
<keyword evidence="3" id="KW-1185">Reference proteome</keyword>
<gene>
    <name evidence="2" type="ORF">IV203_010923</name>
</gene>
<name>A0A9K3KXC8_9STRA</name>
<dbReference type="AlphaFoldDB" id="A0A9K3KXC8"/>
<sequence>MIVVVRGILRTVSVANTVMNDYYGGILVQRMNSSWMNQKVQIQQQQQQQQPKEKEETERNPYLPYRHVMEQPKSWETTTMVILQTNSKTDNSNSTNNNNNTKRRRRRRPLNFLHIPKTGGTSIVMAAADSNVAWGDCLFWSRRDRKNCPDRPINYFTNNNNNSTTNMTDLYHPEQYIQLHPMLSSWWHLPIQFIPNDKKHINPYQHQDLFVVIRNPYQRVVSQYYYRCWRDKNTPCYLGKKDGNTNNTYINRDTPQQMNTVIQQMIRKQQGATIGSKDYFYHDGHWIPQAHYVYSVTTNSNNNNNNNNNKSNNNSNNKQRPSSFQFQRLVQHILHFEYLQDEFDSLMGAYRWNITLPKHKMLDRSEFTTACSVQNLTRTTLQLIEDVYRDDFQLGGYPMLSSSRKNRTLPAGNNKNNTKRNQMK</sequence>
<dbReference type="GO" id="GO:0016020">
    <property type="term" value="C:membrane"/>
    <property type="evidence" value="ECO:0007669"/>
    <property type="project" value="InterPro"/>
</dbReference>
<dbReference type="InterPro" id="IPR005331">
    <property type="entry name" value="Sulfotransferase"/>
</dbReference>
<evidence type="ECO:0000313" key="3">
    <source>
        <dbReference type="Proteomes" id="UP000693970"/>
    </source>
</evidence>
<feature type="region of interest" description="Disordered" evidence="1">
    <location>
        <begin position="84"/>
        <end position="109"/>
    </location>
</feature>
<dbReference type="PANTHER" id="PTHR16148:SF14">
    <property type="entry name" value="MYND-TYPE DOMAIN-CONTAINING PROTEIN"/>
    <property type="match status" value="1"/>
</dbReference>
<dbReference type="Proteomes" id="UP000693970">
    <property type="component" value="Unassembled WGS sequence"/>
</dbReference>
<proteinExistence type="predicted"/>
<dbReference type="EMBL" id="JAGRRH010000018">
    <property type="protein sequence ID" value="KAG7351563.1"/>
    <property type="molecule type" value="Genomic_DNA"/>
</dbReference>
<dbReference type="OrthoDB" id="416042at2759"/>
<dbReference type="PANTHER" id="PTHR16148">
    <property type="entry name" value="NF-KAPPA-B-REPRESSING FACTOR-RELATED"/>
    <property type="match status" value="1"/>
</dbReference>
<feature type="region of interest" description="Disordered" evidence="1">
    <location>
        <begin position="399"/>
        <end position="424"/>
    </location>
</feature>
<protein>
    <submittedName>
        <fullName evidence="2">Sulfotransferase family protein</fullName>
    </submittedName>
</protein>
<dbReference type="GO" id="GO:0008146">
    <property type="term" value="F:sulfotransferase activity"/>
    <property type="evidence" value="ECO:0007669"/>
    <property type="project" value="InterPro"/>
</dbReference>
<feature type="region of interest" description="Disordered" evidence="1">
    <location>
        <begin position="39"/>
        <end position="60"/>
    </location>
</feature>
<evidence type="ECO:0000313" key="2">
    <source>
        <dbReference type="EMBL" id="KAG7351563.1"/>
    </source>
</evidence>
<dbReference type="Pfam" id="PF03567">
    <property type="entry name" value="Sulfotransfer_2"/>
    <property type="match status" value="1"/>
</dbReference>
<accession>A0A9K3KXC8</accession>
<evidence type="ECO:0000256" key="1">
    <source>
        <dbReference type="SAM" id="MobiDB-lite"/>
    </source>
</evidence>
<feature type="region of interest" description="Disordered" evidence="1">
    <location>
        <begin position="297"/>
        <end position="321"/>
    </location>
</feature>
<reference evidence="2" key="2">
    <citation type="submission" date="2021-04" db="EMBL/GenBank/DDBJ databases">
        <authorList>
            <person name="Podell S."/>
        </authorList>
    </citation>
    <scope>NUCLEOTIDE SEQUENCE</scope>
    <source>
        <strain evidence="2">Hildebrandi</strain>
    </source>
</reference>
<feature type="compositionally biased region" description="Low complexity" evidence="1">
    <location>
        <begin position="299"/>
        <end position="318"/>
    </location>
</feature>
<feature type="compositionally biased region" description="Low complexity" evidence="1">
    <location>
        <begin position="85"/>
        <end position="100"/>
    </location>
</feature>
<reference evidence="2" key="1">
    <citation type="journal article" date="2021" name="Sci. Rep.">
        <title>Diploid genomic architecture of Nitzschia inconspicua, an elite biomass production diatom.</title>
        <authorList>
            <person name="Oliver A."/>
            <person name="Podell S."/>
            <person name="Pinowska A."/>
            <person name="Traller J.C."/>
            <person name="Smith S.R."/>
            <person name="McClure R."/>
            <person name="Beliaev A."/>
            <person name="Bohutskyi P."/>
            <person name="Hill E.A."/>
            <person name="Rabines A."/>
            <person name="Zheng H."/>
            <person name="Allen L.Z."/>
            <person name="Kuo A."/>
            <person name="Grigoriev I.V."/>
            <person name="Allen A.E."/>
            <person name="Hazlebeck D."/>
            <person name="Allen E.E."/>
        </authorList>
    </citation>
    <scope>NUCLEOTIDE SEQUENCE</scope>
    <source>
        <strain evidence="2">Hildebrandi</strain>
    </source>
</reference>
<comment type="caution">
    <text evidence="2">The sequence shown here is derived from an EMBL/GenBank/DDBJ whole genome shotgun (WGS) entry which is preliminary data.</text>
</comment>